<evidence type="ECO:0000313" key="2">
    <source>
        <dbReference type="Proteomes" id="UP000325315"/>
    </source>
</evidence>
<dbReference type="SUPFAM" id="SSF53098">
    <property type="entry name" value="Ribonuclease H-like"/>
    <property type="match status" value="1"/>
</dbReference>
<dbReference type="GO" id="GO:0003676">
    <property type="term" value="F:nucleic acid binding"/>
    <property type="evidence" value="ECO:0007669"/>
    <property type="project" value="InterPro"/>
</dbReference>
<dbReference type="AlphaFoldDB" id="A0A5B6X2E5"/>
<dbReference type="InterPro" id="IPR012337">
    <property type="entry name" value="RNaseH-like_sf"/>
</dbReference>
<protein>
    <submittedName>
        <fullName evidence="1">Integrase</fullName>
    </submittedName>
</protein>
<dbReference type="InterPro" id="IPR036397">
    <property type="entry name" value="RNaseH_sf"/>
</dbReference>
<dbReference type="EMBL" id="SMMG02000001">
    <property type="protein sequence ID" value="KAA3487077.1"/>
    <property type="molecule type" value="Genomic_DNA"/>
</dbReference>
<gene>
    <name evidence="1" type="ORF">EPI10_030931</name>
</gene>
<dbReference type="Gene3D" id="3.30.420.10">
    <property type="entry name" value="Ribonuclease H-like superfamily/Ribonuclease H"/>
    <property type="match status" value="1"/>
</dbReference>
<dbReference type="Proteomes" id="UP000325315">
    <property type="component" value="Unassembled WGS sequence"/>
</dbReference>
<accession>A0A5B6X2E5</accession>
<dbReference type="PANTHER" id="PTHR35046:SF26">
    <property type="entry name" value="RNA-DIRECTED DNA POLYMERASE"/>
    <property type="match status" value="1"/>
</dbReference>
<dbReference type="PANTHER" id="PTHR35046">
    <property type="entry name" value="ZINC KNUCKLE (CCHC-TYPE) FAMILY PROTEIN"/>
    <property type="match status" value="1"/>
</dbReference>
<keyword evidence="2" id="KW-1185">Reference proteome</keyword>
<proteinExistence type="predicted"/>
<sequence length="113" mass="13216">MVLMARNKKRDYRVCGEISDMSIEHRSVRFIIAYNDSKREMGVNDYGFRTRTDYSLKKLAKIYISEIVKLHGVPLSIILDRDSRFTSKFWGKVHEVLDTKLNFSIAFHPQTDG</sequence>
<dbReference type="OrthoDB" id="1623338at2759"/>
<comment type="caution">
    <text evidence="1">The sequence shown here is derived from an EMBL/GenBank/DDBJ whole genome shotgun (WGS) entry which is preliminary data.</text>
</comment>
<reference evidence="2" key="1">
    <citation type="journal article" date="2019" name="Plant Biotechnol. J.">
        <title>Genome sequencing of the Australian wild diploid species Gossypium australe highlights disease resistance and delayed gland morphogenesis.</title>
        <authorList>
            <person name="Cai Y."/>
            <person name="Cai X."/>
            <person name="Wang Q."/>
            <person name="Wang P."/>
            <person name="Zhang Y."/>
            <person name="Cai C."/>
            <person name="Xu Y."/>
            <person name="Wang K."/>
            <person name="Zhou Z."/>
            <person name="Wang C."/>
            <person name="Geng S."/>
            <person name="Li B."/>
            <person name="Dong Q."/>
            <person name="Hou Y."/>
            <person name="Wang H."/>
            <person name="Ai P."/>
            <person name="Liu Z."/>
            <person name="Yi F."/>
            <person name="Sun M."/>
            <person name="An G."/>
            <person name="Cheng J."/>
            <person name="Zhang Y."/>
            <person name="Shi Q."/>
            <person name="Xie Y."/>
            <person name="Shi X."/>
            <person name="Chang Y."/>
            <person name="Huang F."/>
            <person name="Chen Y."/>
            <person name="Hong S."/>
            <person name="Mi L."/>
            <person name="Sun Q."/>
            <person name="Zhang L."/>
            <person name="Zhou B."/>
            <person name="Peng R."/>
            <person name="Zhang X."/>
            <person name="Liu F."/>
        </authorList>
    </citation>
    <scope>NUCLEOTIDE SEQUENCE [LARGE SCALE GENOMIC DNA]</scope>
    <source>
        <strain evidence="2">cv. PA1801</strain>
    </source>
</reference>
<evidence type="ECO:0000313" key="1">
    <source>
        <dbReference type="EMBL" id="KAA3487077.1"/>
    </source>
</evidence>
<name>A0A5B6X2E5_9ROSI</name>
<organism evidence="1 2">
    <name type="scientific">Gossypium australe</name>
    <dbReference type="NCBI Taxonomy" id="47621"/>
    <lineage>
        <taxon>Eukaryota</taxon>
        <taxon>Viridiplantae</taxon>
        <taxon>Streptophyta</taxon>
        <taxon>Embryophyta</taxon>
        <taxon>Tracheophyta</taxon>
        <taxon>Spermatophyta</taxon>
        <taxon>Magnoliopsida</taxon>
        <taxon>eudicotyledons</taxon>
        <taxon>Gunneridae</taxon>
        <taxon>Pentapetalae</taxon>
        <taxon>rosids</taxon>
        <taxon>malvids</taxon>
        <taxon>Malvales</taxon>
        <taxon>Malvaceae</taxon>
        <taxon>Malvoideae</taxon>
        <taxon>Gossypium</taxon>
    </lineage>
</organism>